<evidence type="ECO:0000313" key="2">
    <source>
        <dbReference type="Proteomes" id="UP000680815"/>
    </source>
</evidence>
<organism evidence="1 2">
    <name type="scientific">Roseomonas nitratireducens</name>
    <dbReference type="NCBI Taxonomy" id="2820810"/>
    <lineage>
        <taxon>Bacteria</taxon>
        <taxon>Pseudomonadati</taxon>
        <taxon>Pseudomonadota</taxon>
        <taxon>Alphaproteobacteria</taxon>
        <taxon>Acetobacterales</taxon>
        <taxon>Roseomonadaceae</taxon>
        <taxon>Roseomonas</taxon>
    </lineage>
</organism>
<dbReference type="Proteomes" id="UP000680815">
    <property type="component" value="Unassembled WGS sequence"/>
</dbReference>
<gene>
    <name evidence="1" type="ORF">J5Y09_06010</name>
</gene>
<protein>
    <submittedName>
        <fullName evidence="1">Uncharacterized protein</fullName>
    </submittedName>
</protein>
<evidence type="ECO:0000313" key="1">
    <source>
        <dbReference type="EMBL" id="MBP0463457.1"/>
    </source>
</evidence>
<comment type="caution">
    <text evidence="1">The sequence shown here is derived from an EMBL/GenBank/DDBJ whole genome shotgun (WGS) entry which is preliminary data.</text>
</comment>
<dbReference type="RefSeq" id="WP_209350849.1">
    <property type="nucleotide sequence ID" value="NZ_JAGIYZ010000004.1"/>
</dbReference>
<reference evidence="1 2" key="1">
    <citation type="submission" date="2021-03" db="EMBL/GenBank/DDBJ databases">
        <authorList>
            <person name="So Y."/>
        </authorList>
    </citation>
    <scope>NUCLEOTIDE SEQUENCE [LARGE SCALE GENOMIC DNA]</scope>
    <source>
        <strain evidence="1 2">PWR1</strain>
    </source>
</reference>
<keyword evidence="2" id="KW-1185">Reference proteome</keyword>
<dbReference type="EMBL" id="JAGIYZ010000004">
    <property type="protein sequence ID" value="MBP0463457.1"/>
    <property type="molecule type" value="Genomic_DNA"/>
</dbReference>
<accession>A0ABS4AQ10</accession>
<sequence length="66" mass="7281">MSDEEFIGMARMALDGTIILDLRARDGGTVGMAQLRYPPGHPQYAMILRHLGGMRPGESKPVRPFP</sequence>
<name>A0ABS4AQ10_9PROT</name>
<proteinExistence type="predicted"/>